<evidence type="ECO:0000259" key="4">
    <source>
        <dbReference type="Pfam" id="PF01648"/>
    </source>
</evidence>
<dbReference type="Gene3D" id="3.90.470.20">
    <property type="entry name" value="4'-phosphopantetheinyl transferase domain"/>
    <property type="match status" value="1"/>
</dbReference>
<feature type="binding site" evidence="2">
    <location>
        <begin position="83"/>
        <end position="84"/>
    </location>
    <ligand>
        <name>CoA</name>
        <dbReference type="ChEBI" id="CHEBI:57287"/>
    </ligand>
</feature>
<dbReference type="SUPFAM" id="SSF56214">
    <property type="entry name" value="4'-phosphopantetheinyl transferase"/>
    <property type="match status" value="1"/>
</dbReference>
<dbReference type="Pfam" id="PF01648">
    <property type="entry name" value="ACPS"/>
    <property type="match status" value="1"/>
</dbReference>
<keyword evidence="1 6" id="KW-0808">Transferase</keyword>
<feature type="binding site" evidence="2">
    <location>
        <position position="164"/>
    </location>
    <ligand>
        <name>CoA</name>
        <dbReference type="ChEBI" id="CHEBI:57287"/>
    </ligand>
</feature>
<evidence type="ECO:0000256" key="1">
    <source>
        <dbReference type="ARBA" id="ARBA00022679"/>
    </source>
</evidence>
<comment type="cofactor">
    <cofactor evidence="3">
        <name>Mg(2+)</name>
        <dbReference type="ChEBI" id="CHEBI:18420"/>
    </cofactor>
</comment>
<keyword evidence="3" id="KW-0460">Magnesium</keyword>
<gene>
    <name evidence="6" type="ORF">TL08_13720</name>
</gene>
<feature type="binding site" evidence="3">
    <location>
        <position position="107"/>
    </location>
    <ligand>
        <name>Mg(2+)</name>
        <dbReference type="ChEBI" id="CHEBI:18420"/>
    </ligand>
</feature>
<dbReference type="PANTHER" id="PTHR38096:SF1">
    <property type="entry name" value="ENTEROBACTIN SYNTHASE COMPONENT D"/>
    <property type="match status" value="1"/>
</dbReference>
<evidence type="ECO:0000313" key="6">
    <source>
        <dbReference type="EMBL" id="AOS63558.1"/>
    </source>
</evidence>
<dbReference type="InterPro" id="IPR041354">
    <property type="entry name" value="4PPT_N"/>
</dbReference>
<organism evidence="6 7">
    <name type="scientific">Actinoalloteichus hymeniacidonis</name>
    <dbReference type="NCBI Taxonomy" id="340345"/>
    <lineage>
        <taxon>Bacteria</taxon>
        <taxon>Bacillati</taxon>
        <taxon>Actinomycetota</taxon>
        <taxon>Actinomycetes</taxon>
        <taxon>Pseudonocardiales</taxon>
        <taxon>Pseudonocardiaceae</taxon>
        <taxon>Actinoalloteichus</taxon>
    </lineage>
</organism>
<dbReference type="EMBL" id="CP014859">
    <property type="protein sequence ID" value="AOS63558.1"/>
    <property type="molecule type" value="Genomic_DNA"/>
</dbReference>
<protein>
    <submittedName>
        <fullName evidence="6">Phosphopantetheinyl transferase component of siderophore synthetase</fullName>
    </submittedName>
</protein>
<evidence type="ECO:0000256" key="2">
    <source>
        <dbReference type="PIRSR" id="PIRSR603542-1"/>
    </source>
</evidence>
<dbReference type="KEGG" id="ahm:TL08_13720"/>
<evidence type="ECO:0000259" key="5">
    <source>
        <dbReference type="Pfam" id="PF17837"/>
    </source>
</evidence>
<sequence>MIKQILPSEVVAVDVREDPPEATLFPEEEALVAAAVEKRRREFRTVRHCARLALAELDVPPSPLLRGERGAPIWPAGIVGSMTHCAGYRAAAVGRSEVVSTIGIDAEPHDRLPDGVLDAVSLPAERVRHAALAGADATVHWDRILFSAKESVYKAWFPLTGRWLGFEDADITIDAEAGAFQARLLVPGDTAEGLYLTGFAGRWLVQDGVVTTAIAVLR</sequence>
<evidence type="ECO:0000313" key="7">
    <source>
        <dbReference type="Proteomes" id="UP000095210"/>
    </source>
</evidence>
<dbReference type="InterPro" id="IPR037143">
    <property type="entry name" value="4-PPantetheinyl_Trfase_dom_sf"/>
</dbReference>
<feature type="domain" description="4'-phosphopantetheinyl transferase" evidence="4">
    <location>
        <begin position="102"/>
        <end position="178"/>
    </location>
</feature>
<keyword evidence="3" id="KW-0479">Metal-binding</keyword>
<feature type="domain" description="4'-phosphopantetheinyl transferase N-terminal" evidence="5">
    <location>
        <begin position="27"/>
        <end position="93"/>
    </location>
</feature>
<feature type="binding site" evidence="3">
    <location>
        <position position="105"/>
    </location>
    <ligand>
        <name>Mg(2+)</name>
        <dbReference type="ChEBI" id="CHEBI:18420"/>
    </ligand>
</feature>
<name>A0AAC9HQK8_9PSEU</name>
<feature type="binding site" evidence="2">
    <location>
        <position position="105"/>
    </location>
    <ligand>
        <name>CoA</name>
        <dbReference type="ChEBI" id="CHEBI:57287"/>
    </ligand>
</feature>
<feature type="binding site" evidence="2">
    <location>
        <position position="150"/>
    </location>
    <ligand>
        <name>CoA</name>
        <dbReference type="ChEBI" id="CHEBI:57287"/>
    </ligand>
</feature>
<dbReference type="Proteomes" id="UP000095210">
    <property type="component" value="Chromosome"/>
</dbReference>
<feature type="binding site" evidence="3">
    <location>
        <position position="106"/>
    </location>
    <ligand>
        <name>Mg(2+)</name>
        <dbReference type="ChEBI" id="CHEBI:18420"/>
    </ligand>
</feature>
<feature type="binding site" evidence="2">
    <location>
        <position position="39"/>
    </location>
    <ligand>
        <name>CoA</name>
        <dbReference type="ChEBI" id="CHEBI:57287"/>
    </ligand>
</feature>
<proteinExistence type="predicted"/>
<dbReference type="GO" id="GO:0000287">
    <property type="term" value="F:magnesium ion binding"/>
    <property type="evidence" value="ECO:0007669"/>
    <property type="project" value="InterPro"/>
</dbReference>
<feature type="binding site" evidence="2">
    <location>
        <position position="154"/>
    </location>
    <ligand>
        <name>CoA</name>
        <dbReference type="ChEBI" id="CHEBI:57287"/>
    </ligand>
</feature>
<dbReference type="GO" id="GO:0008897">
    <property type="term" value="F:holo-[acyl-carrier-protein] synthase activity"/>
    <property type="evidence" value="ECO:0007669"/>
    <property type="project" value="InterPro"/>
</dbReference>
<reference evidence="7" key="1">
    <citation type="submission" date="2016-03" db="EMBL/GenBank/DDBJ databases">
        <title>Complete genome sequence of the type strain Actinoalloteichus hymeniacidonis DSM 45092.</title>
        <authorList>
            <person name="Schaffert L."/>
            <person name="Albersmeier A."/>
            <person name="Winkler A."/>
            <person name="Kalinowski J."/>
            <person name="Zotchev S."/>
            <person name="Ruckert C."/>
        </authorList>
    </citation>
    <scope>NUCLEOTIDE SEQUENCE [LARGE SCALE GENOMIC DNA]</scope>
    <source>
        <strain evidence="7">HPA177(T) (DSM 45092(T))</strain>
    </source>
</reference>
<dbReference type="InterPro" id="IPR003542">
    <property type="entry name" value="Enbac_synth_compD-like"/>
</dbReference>
<dbReference type="PRINTS" id="PR01399">
    <property type="entry name" value="ENTSNTHTASED"/>
</dbReference>
<dbReference type="GO" id="GO:0005886">
    <property type="term" value="C:plasma membrane"/>
    <property type="evidence" value="ECO:0007669"/>
    <property type="project" value="TreeGrafter"/>
</dbReference>
<dbReference type="InterPro" id="IPR008278">
    <property type="entry name" value="4-PPantetheinyl_Trfase_dom"/>
</dbReference>
<dbReference type="RefSeq" id="WP_069849370.1">
    <property type="nucleotide sequence ID" value="NZ_CP014859.1"/>
</dbReference>
<evidence type="ECO:0000256" key="3">
    <source>
        <dbReference type="PIRSR" id="PIRSR603542-2"/>
    </source>
</evidence>
<keyword evidence="7" id="KW-1185">Reference proteome</keyword>
<dbReference type="GO" id="GO:0009366">
    <property type="term" value="C:enterobactin synthetase complex"/>
    <property type="evidence" value="ECO:0007669"/>
    <property type="project" value="InterPro"/>
</dbReference>
<dbReference type="Pfam" id="PF17837">
    <property type="entry name" value="4PPT_N"/>
    <property type="match status" value="1"/>
</dbReference>
<dbReference type="PANTHER" id="PTHR38096">
    <property type="entry name" value="ENTEROBACTIN SYNTHASE COMPONENT D"/>
    <property type="match status" value="1"/>
</dbReference>
<accession>A0AAC9HQK8</accession>
<dbReference type="GO" id="GO:0009239">
    <property type="term" value="P:enterobactin biosynthetic process"/>
    <property type="evidence" value="ECO:0007669"/>
    <property type="project" value="InterPro"/>
</dbReference>
<feature type="binding site" evidence="2">
    <location>
        <position position="47"/>
    </location>
    <ligand>
        <name>CoA</name>
        <dbReference type="ChEBI" id="CHEBI:57287"/>
    </ligand>
</feature>
<dbReference type="AlphaFoldDB" id="A0AAC9HQK8"/>